<sequence length="262" mass="28553">MRFVVRLILFIGVVFLLPTLATVAWWSLQDRPSTWREAAWGSSGLLQPASADDKAAVYIMAARTGGMKGAFSLHCWIVVKRPGATEYERYDKVGWGSPIRKNAYAADAYWYSNTPEIVHQLHGASAEAVLANIDTAIADYPYSKAGDYHIWPGPNSNSFVAHVIRSVPQMGARMPSNAVGRDYAPGAASFGWDRQRHDFKATLGGLLGIAAGAESGIELQFLGLVAGMDFARPALLIPAYGRLDLWRTETRIASGTHSVLIE</sequence>
<dbReference type="AlphaFoldDB" id="A0A7C9V5P6"/>
<comment type="caution">
    <text evidence="1">The sequence shown here is derived from an EMBL/GenBank/DDBJ whole genome shotgun (WGS) entry which is preliminary data.</text>
</comment>
<dbReference type="RefSeq" id="WP_165115266.1">
    <property type="nucleotide sequence ID" value="NZ_JAAKZG010000002.1"/>
</dbReference>
<keyword evidence="2" id="KW-1185">Reference proteome</keyword>
<dbReference type="Pfam" id="PF12570">
    <property type="entry name" value="DUF3750"/>
    <property type="match status" value="1"/>
</dbReference>
<accession>A0A7C9V5P6</accession>
<evidence type="ECO:0000313" key="1">
    <source>
        <dbReference type="EMBL" id="NGN40563.1"/>
    </source>
</evidence>
<gene>
    <name evidence="1" type="ORF">G6N74_05760</name>
</gene>
<protein>
    <submittedName>
        <fullName evidence="1">DUF3750 domain-containing protein</fullName>
    </submittedName>
</protein>
<dbReference type="Proteomes" id="UP000481252">
    <property type="component" value="Unassembled WGS sequence"/>
</dbReference>
<name>A0A7C9V5P6_9HYPH</name>
<proteinExistence type="predicted"/>
<evidence type="ECO:0000313" key="2">
    <source>
        <dbReference type="Proteomes" id="UP000481252"/>
    </source>
</evidence>
<dbReference type="InterPro" id="IPR022224">
    <property type="entry name" value="DUF3750"/>
</dbReference>
<organism evidence="1 2">
    <name type="scientific">Mesorhizobium zhangyense</name>
    <dbReference type="NCBI Taxonomy" id="1776730"/>
    <lineage>
        <taxon>Bacteria</taxon>
        <taxon>Pseudomonadati</taxon>
        <taxon>Pseudomonadota</taxon>
        <taxon>Alphaproteobacteria</taxon>
        <taxon>Hyphomicrobiales</taxon>
        <taxon>Phyllobacteriaceae</taxon>
        <taxon>Mesorhizobium</taxon>
    </lineage>
</organism>
<dbReference type="EMBL" id="JAAKZG010000002">
    <property type="protein sequence ID" value="NGN40563.1"/>
    <property type="molecule type" value="Genomic_DNA"/>
</dbReference>
<reference evidence="1 2" key="1">
    <citation type="submission" date="2020-02" db="EMBL/GenBank/DDBJ databases">
        <title>Genome sequence of the type strain CGMCC 1.15528 of Mesorhizobium zhangyense.</title>
        <authorList>
            <person name="Gao J."/>
            <person name="Sun J."/>
        </authorList>
    </citation>
    <scope>NUCLEOTIDE SEQUENCE [LARGE SCALE GENOMIC DNA]</scope>
    <source>
        <strain evidence="1 2">CGMCC 1.15528</strain>
    </source>
</reference>